<keyword evidence="2" id="KW-0812">Transmembrane</keyword>
<proteinExistence type="predicted"/>
<feature type="region of interest" description="Disordered" evidence="1">
    <location>
        <begin position="87"/>
        <end position="241"/>
    </location>
</feature>
<accession>A0ABW2NVL5</accession>
<keyword evidence="2" id="KW-1133">Transmembrane helix</keyword>
<evidence type="ECO:0000256" key="1">
    <source>
        <dbReference type="SAM" id="MobiDB-lite"/>
    </source>
</evidence>
<dbReference type="Proteomes" id="UP001596496">
    <property type="component" value="Unassembled WGS sequence"/>
</dbReference>
<gene>
    <name evidence="3" type="ORF">ACFQSB_01470</name>
</gene>
<feature type="compositionally biased region" description="Low complexity" evidence="1">
    <location>
        <begin position="124"/>
        <end position="137"/>
    </location>
</feature>
<comment type="caution">
    <text evidence="3">The sequence shown here is derived from an EMBL/GenBank/DDBJ whole genome shotgun (WGS) entry which is preliminary data.</text>
</comment>
<evidence type="ECO:0000313" key="4">
    <source>
        <dbReference type="Proteomes" id="UP001596496"/>
    </source>
</evidence>
<dbReference type="PRINTS" id="PR01217">
    <property type="entry name" value="PRICHEXTENSN"/>
</dbReference>
<feature type="compositionally biased region" description="Polar residues" evidence="1">
    <location>
        <begin position="87"/>
        <end position="123"/>
    </location>
</feature>
<dbReference type="RefSeq" id="WP_380823843.1">
    <property type="nucleotide sequence ID" value="NZ_JBHTCG010000001.1"/>
</dbReference>
<keyword evidence="4" id="KW-1185">Reference proteome</keyword>
<protein>
    <submittedName>
        <fullName evidence="3">Uncharacterized protein</fullName>
    </submittedName>
</protein>
<dbReference type="EMBL" id="JBHTCG010000001">
    <property type="protein sequence ID" value="MFC7380854.1"/>
    <property type="molecule type" value="Genomic_DNA"/>
</dbReference>
<keyword evidence="2" id="KW-0472">Membrane</keyword>
<reference evidence="4" key="1">
    <citation type="journal article" date="2019" name="Int. J. Syst. Evol. Microbiol.">
        <title>The Global Catalogue of Microorganisms (GCM) 10K type strain sequencing project: providing services to taxonomists for standard genome sequencing and annotation.</title>
        <authorList>
            <consortium name="The Broad Institute Genomics Platform"/>
            <consortium name="The Broad Institute Genome Sequencing Center for Infectious Disease"/>
            <person name="Wu L."/>
            <person name="Ma J."/>
        </authorList>
    </citation>
    <scope>NUCLEOTIDE SEQUENCE [LARGE SCALE GENOMIC DNA]</scope>
    <source>
        <strain evidence="4">CECT 7649</strain>
    </source>
</reference>
<organism evidence="3 4">
    <name type="scientific">Sphaerisporangium rhizosphaerae</name>
    <dbReference type="NCBI Taxonomy" id="2269375"/>
    <lineage>
        <taxon>Bacteria</taxon>
        <taxon>Bacillati</taxon>
        <taxon>Actinomycetota</taxon>
        <taxon>Actinomycetes</taxon>
        <taxon>Streptosporangiales</taxon>
        <taxon>Streptosporangiaceae</taxon>
        <taxon>Sphaerisporangium</taxon>
    </lineage>
</organism>
<sequence>MTESPDEYGEVLRRVLRAEADSVVPSAEGLQIIRTRIEQRGVRGIFWWRAAASAFGAVLVAAAVVMFVPGLKVQIGTGQHIIQVQYDTSPPDESSTQRPPNGVHSSSAVVGSPTSRPAASPSGTAPAVPSPSVTASPGNDCATAAPTAVEPDASDSPQPCAEPTATESQPDRTTEPRPTPSRQSTTPTPTRTASATPKPSPRPTVEQPTPTASQAPSDPPAPTATPLMTTEADSSTNTSQE</sequence>
<feature type="compositionally biased region" description="Low complexity" evidence="1">
    <location>
        <begin position="180"/>
        <end position="197"/>
    </location>
</feature>
<evidence type="ECO:0000256" key="2">
    <source>
        <dbReference type="SAM" id="Phobius"/>
    </source>
</evidence>
<evidence type="ECO:0000313" key="3">
    <source>
        <dbReference type="EMBL" id="MFC7380854.1"/>
    </source>
</evidence>
<name>A0ABW2NVL5_9ACTN</name>
<feature type="transmembrane region" description="Helical" evidence="2">
    <location>
        <begin position="46"/>
        <end position="68"/>
    </location>
</feature>